<dbReference type="PANTHER" id="PTHR43133">
    <property type="entry name" value="RNA POLYMERASE ECF-TYPE SIGMA FACTO"/>
    <property type="match status" value="1"/>
</dbReference>
<dbReference type="PANTHER" id="PTHR43133:SF25">
    <property type="entry name" value="RNA POLYMERASE SIGMA FACTOR RFAY-RELATED"/>
    <property type="match status" value="1"/>
</dbReference>
<reference evidence="10 11" key="1">
    <citation type="submission" date="2019-09" db="EMBL/GenBank/DDBJ databases">
        <title>Salinarimonas rosea gen. nov., sp. nov., a new member of the a-2 subgroup of the Proteobacteria.</title>
        <authorList>
            <person name="Liu J."/>
        </authorList>
    </citation>
    <scope>NUCLEOTIDE SEQUENCE [LARGE SCALE GENOMIC DNA]</scope>
    <source>
        <strain evidence="10 11">BN140002</strain>
    </source>
</reference>
<sequence>MRRSENGKHAFITYARVREASFRRVARRAIRQPGWLQLAAVRTRPRMRADEETLFRNSLLAAWPRLWTYAYSLSHSHDRADDLAQETIAKALANSASFEPGTRLVPWLYSILRNQFYSEFRRRRREVEDVDGLWAEGLVSPPDQIDQLNLKDLSAALAHLDPNQREAVYLVGVDGLTYPEAAEIANVDRGTIASRLHRARKQLAQLLGDAPAGASTEVNLPISPVGMRPRSAPTQRKPRHPGRGGGARGGTDPQGNGPMSNRAPMQLTIP</sequence>
<dbReference type="InterPro" id="IPR014284">
    <property type="entry name" value="RNA_pol_sigma-70_dom"/>
</dbReference>
<feature type="region of interest" description="Disordered" evidence="7">
    <location>
        <begin position="214"/>
        <end position="270"/>
    </location>
</feature>
<organism evidence="10 11">
    <name type="scientific">Salinarimonas soli</name>
    <dbReference type="NCBI Taxonomy" id="1638099"/>
    <lineage>
        <taxon>Bacteria</taxon>
        <taxon>Pseudomonadati</taxon>
        <taxon>Pseudomonadota</taxon>
        <taxon>Alphaproteobacteria</taxon>
        <taxon>Hyphomicrobiales</taxon>
        <taxon>Salinarimonadaceae</taxon>
        <taxon>Salinarimonas</taxon>
    </lineage>
</organism>
<evidence type="ECO:0000256" key="2">
    <source>
        <dbReference type="ARBA" id="ARBA00023015"/>
    </source>
</evidence>
<evidence type="ECO:0000313" key="11">
    <source>
        <dbReference type="Proteomes" id="UP000323142"/>
    </source>
</evidence>
<dbReference type="InterPro" id="IPR036388">
    <property type="entry name" value="WH-like_DNA-bd_sf"/>
</dbReference>
<dbReference type="InterPro" id="IPR013249">
    <property type="entry name" value="RNA_pol_sigma70_r4_t2"/>
</dbReference>
<evidence type="ECO:0000256" key="6">
    <source>
        <dbReference type="RuleBase" id="RU000716"/>
    </source>
</evidence>
<dbReference type="OrthoDB" id="9803470at2"/>
<keyword evidence="4 6" id="KW-0238">DNA-binding</keyword>
<dbReference type="SUPFAM" id="SSF88946">
    <property type="entry name" value="Sigma2 domain of RNA polymerase sigma factors"/>
    <property type="match status" value="1"/>
</dbReference>
<comment type="caution">
    <text evidence="10">The sequence shown here is derived from an EMBL/GenBank/DDBJ whole genome shotgun (WGS) entry which is preliminary data.</text>
</comment>
<proteinExistence type="inferred from homology"/>
<dbReference type="CDD" id="cd06171">
    <property type="entry name" value="Sigma70_r4"/>
    <property type="match status" value="1"/>
</dbReference>
<dbReference type="EMBL" id="VUOA01000021">
    <property type="protein sequence ID" value="KAA2236941.1"/>
    <property type="molecule type" value="Genomic_DNA"/>
</dbReference>
<feature type="domain" description="RNA polymerase sigma factor 70 region 4 type 2" evidence="9">
    <location>
        <begin position="152"/>
        <end position="203"/>
    </location>
</feature>
<comment type="similarity">
    <text evidence="1 6">Belongs to the sigma-70 factor family. ECF subfamily.</text>
</comment>
<dbReference type="GO" id="GO:0016987">
    <property type="term" value="F:sigma factor activity"/>
    <property type="evidence" value="ECO:0007669"/>
    <property type="project" value="UniProtKB-KW"/>
</dbReference>
<dbReference type="Gene3D" id="1.10.10.10">
    <property type="entry name" value="Winged helix-like DNA-binding domain superfamily/Winged helix DNA-binding domain"/>
    <property type="match status" value="1"/>
</dbReference>
<dbReference type="SUPFAM" id="SSF88659">
    <property type="entry name" value="Sigma3 and sigma4 domains of RNA polymerase sigma factors"/>
    <property type="match status" value="1"/>
</dbReference>
<dbReference type="InterPro" id="IPR013325">
    <property type="entry name" value="RNA_pol_sigma_r2"/>
</dbReference>
<keyword evidence="3 6" id="KW-0731">Sigma factor</keyword>
<dbReference type="AlphaFoldDB" id="A0A5B2VD03"/>
<dbReference type="Gene3D" id="1.10.1740.10">
    <property type="match status" value="1"/>
</dbReference>
<evidence type="ECO:0000259" key="8">
    <source>
        <dbReference type="Pfam" id="PF04542"/>
    </source>
</evidence>
<name>A0A5B2VD03_9HYPH</name>
<dbReference type="InterPro" id="IPR000838">
    <property type="entry name" value="RNA_pol_sigma70_ECF_CS"/>
</dbReference>
<evidence type="ECO:0000313" key="10">
    <source>
        <dbReference type="EMBL" id="KAA2236941.1"/>
    </source>
</evidence>
<evidence type="ECO:0000256" key="4">
    <source>
        <dbReference type="ARBA" id="ARBA00023125"/>
    </source>
</evidence>
<dbReference type="InterPro" id="IPR013324">
    <property type="entry name" value="RNA_pol_sigma_r3/r4-like"/>
</dbReference>
<evidence type="ECO:0000256" key="1">
    <source>
        <dbReference type="ARBA" id="ARBA00010641"/>
    </source>
</evidence>
<dbReference type="Proteomes" id="UP000323142">
    <property type="component" value="Unassembled WGS sequence"/>
</dbReference>
<evidence type="ECO:0000256" key="7">
    <source>
        <dbReference type="SAM" id="MobiDB-lite"/>
    </source>
</evidence>
<dbReference type="GO" id="GO:0006352">
    <property type="term" value="P:DNA-templated transcription initiation"/>
    <property type="evidence" value="ECO:0007669"/>
    <property type="project" value="InterPro"/>
</dbReference>
<dbReference type="PROSITE" id="PS01063">
    <property type="entry name" value="SIGMA70_ECF"/>
    <property type="match status" value="1"/>
</dbReference>
<evidence type="ECO:0000256" key="5">
    <source>
        <dbReference type="ARBA" id="ARBA00023163"/>
    </source>
</evidence>
<dbReference type="GO" id="GO:0003677">
    <property type="term" value="F:DNA binding"/>
    <property type="evidence" value="ECO:0007669"/>
    <property type="project" value="UniProtKB-KW"/>
</dbReference>
<dbReference type="Pfam" id="PF04542">
    <property type="entry name" value="Sigma70_r2"/>
    <property type="match status" value="1"/>
</dbReference>
<evidence type="ECO:0000259" key="9">
    <source>
        <dbReference type="Pfam" id="PF08281"/>
    </source>
</evidence>
<gene>
    <name evidence="10" type="ORF">F0L46_11755</name>
</gene>
<dbReference type="Pfam" id="PF08281">
    <property type="entry name" value="Sigma70_r4_2"/>
    <property type="match status" value="1"/>
</dbReference>
<accession>A0A5B2VD03</accession>
<evidence type="ECO:0000256" key="3">
    <source>
        <dbReference type="ARBA" id="ARBA00023082"/>
    </source>
</evidence>
<feature type="domain" description="RNA polymerase sigma-70 region 2" evidence="8">
    <location>
        <begin position="64"/>
        <end position="125"/>
    </location>
</feature>
<dbReference type="InterPro" id="IPR039425">
    <property type="entry name" value="RNA_pol_sigma-70-like"/>
</dbReference>
<keyword evidence="2 6" id="KW-0805">Transcription regulation</keyword>
<dbReference type="InterPro" id="IPR007627">
    <property type="entry name" value="RNA_pol_sigma70_r2"/>
</dbReference>
<dbReference type="NCBIfam" id="TIGR02937">
    <property type="entry name" value="sigma70-ECF"/>
    <property type="match status" value="1"/>
</dbReference>
<reference evidence="10 11" key="2">
    <citation type="submission" date="2019-09" db="EMBL/GenBank/DDBJ databases">
        <authorList>
            <person name="Jin C."/>
        </authorList>
    </citation>
    <scope>NUCLEOTIDE SEQUENCE [LARGE SCALE GENOMIC DNA]</scope>
    <source>
        <strain evidence="10 11">BN140002</strain>
    </source>
</reference>
<keyword evidence="5 6" id="KW-0804">Transcription</keyword>
<keyword evidence="11" id="KW-1185">Reference proteome</keyword>
<protein>
    <recommendedName>
        <fullName evidence="6">RNA polymerase sigma factor</fullName>
    </recommendedName>
</protein>